<organism evidence="2 3">
    <name type="scientific">Trinickia violacea</name>
    <dbReference type="NCBI Taxonomy" id="2571746"/>
    <lineage>
        <taxon>Bacteria</taxon>
        <taxon>Pseudomonadati</taxon>
        <taxon>Pseudomonadota</taxon>
        <taxon>Betaproteobacteria</taxon>
        <taxon>Burkholderiales</taxon>
        <taxon>Burkholderiaceae</taxon>
        <taxon>Trinickia</taxon>
    </lineage>
</organism>
<dbReference type="EMBL" id="CP040078">
    <property type="protein sequence ID" value="QCP53382.1"/>
    <property type="molecule type" value="Genomic_DNA"/>
</dbReference>
<feature type="chain" id="PRO_5020728892" evidence="1">
    <location>
        <begin position="21"/>
        <end position="128"/>
    </location>
</feature>
<dbReference type="RefSeq" id="WP_137336152.1">
    <property type="nucleotide sequence ID" value="NZ_CP040078.1"/>
</dbReference>
<dbReference type="KEGG" id="tvl:FAZ95_30450"/>
<sequence length="128" mass="13596">MFAKAAAAFIFVTLAGSAFAGLYSKPVVMTGENQMGDTAELRFDAAPSHNGTLVILGDRTKTPKKSVPFIYDVPDKQPAGTGPTVNITFGDKKTLSISCDPFADNCKSTGYVTEGGSTFSILWKIARH</sequence>
<evidence type="ECO:0000313" key="2">
    <source>
        <dbReference type="EMBL" id="QCP53382.1"/>
    </source>
</evidence>
<dbReference type="OrthoDB" id="9006602at2"/>
<reference evidence="2 3" key="1">
    <citation type="submission" date="2019-05" db="EMBL/GenBank/DDBJ databases">
        <title>Burkholderia sp. DHOD12, isolated from subtropical forest soil.</title>
        <authorList>
            <person name="Gao Z.-H."/>
            <person name="Qiu L.-H."/>
        </authorList>
    </citation>
    <scope>NUCLEOTIDE SEQUENCE [LARGE SCALE GENOMIC DNA]</scope>
    <source>
        <strain evidence="2 3">DHOD12</strain>
    </source>
</reference>
<keyword evidence="1" id="KW-0732">Signal</keyword>
<accession>A0A4P8IW20</accession>
<dbReference type="AlphaFoldDB" id="A0A4P8IW20"/>
<feature type="signal peptide" evidence="1">
    <location>
        <begin position="1"/>
        <end position="20"/>
    </location>
</feature>
<protein>
    <submittedName>
        <fullName evidence="2">Uncharacterized protein</fullName>
    </submittedName>
</protein>
<evidence type="ECO:0000256" key="1">
    <source>
        <dbReference type="SAM" id="SignalP"/>
    </source>
</evidence>
<name>A0A4P8IW20_9BURK</name>
<dbReference type="Proteomes" id="UP000298656">
    <property type="component" value="Chromosome 2"/>
</dbReference>
<evidence type="ECO:0000313" key="3">
    <source>
        <dbReference type="Proteomes" id="UP000298656"/>
    </source>
</evidence>
<proteinExistence type="predicted"/>
<keyword evidence="3" id="KW-1185">Reference proteome</keyword>
<gene>
    <name evidence="2" type="ORF">FAZ95_30450</name>
</gene>